<dbReference type="InterPro" id="IPR036259">
    <property type="entry name" value="MFS_trans_sf"/>
</dbReference>
<keyword evidence="3 6" id="KW-0812">Transmembrane</keyword>
<dbReference type="Gene3D" id="1.20.1250.20">
    <property type="entry name" value="MFS general substrate transporter like domains"/>
    <property type="match status" value="1"/>
</dbReference>
<feature type="transmembrane region" description="Helical" evidence="6">
    <location>
        <begin position="540"/>
        <end position="560"/>
    </location>
</feature>
<dbReference type="GO" id="GO:0005886">
    <property type="term" value="C:plasma membrane"/>
    <property type="evidence" value="ECO:0007669"/>
    <property type="project" value="UniProtKB-SubCell"/>
</dbReference>
<organism evidence="8">
    <name type="scientific">metagenome</name>
    <dbReference type="NCBI Taxonomy" id="256318"/>
    <lineage>
        <taxon>unclassified sequences</taxon>
        <taxon>metagenomes</taxon>
    </lineage>
</organism>
<keyword evidence="5 6" id="KW-0472">Membrane</keyword>
<feature type="domain" description="Major facilitator superfamily (MFS) profile" evidence="7">
    <location>
        <begin position="386"/>
        <end position="818"/>
    </location>
</feature>
<feature type="transmembrane region" description="Helical" evidence="6">
    <location>
        <begin position="787"/>
        <end position="813"/>
    </location>
</feature>
<dbReference type="PROSITE" id="PS50850">
    <property type="entry name" value="MFS"/>
    <property type="match status" value="1"/>
</dbReference>
<dbReference type="PANTHER" id="PTHR43124">
    <property type="entry name" value="PURINE EFFLUX PUMP PBUE"/>
    <property type="match status" value="1"/>
</dbReference>
<feature type="transmembrane region" description="Helical" evidence="6">
    <location>
        <begin position="201"/>
        <end position="224"/>
    </location>
</feature>
<accession>A0A380T9Z9</accession>
<feature type="transmembrane region" description="Helical" evidence="6">
    <location>
        <begin position="12"/>
        <end position="32"/>
    </location>
</feature>
<reference evidence="8" key="1">
    <citation type="submission" date="2018-07" db="EMBL/GenBank/DDBJ databases">
        <authorList>
            <person name="Quirk P.G."/>
            <person name="Krulwich T.A."/>
        </authorList>
    </citation>
    <scope>NUCLEOTIDE SEQUENCE</scope>
</reference>
<dbReference type="InterPro" id="IPR050189">
    <property type="entry name" value="MFS_Efflux_Transporters"/>
</dbReference>
<feature type="transmembrane region" description="Helical" evidence="6">
    <location>
        <begin position="512"/>
        <end position="534"/>
    </location>
</feature>
<dbReference type="InterPro" id="IPR020846">
    <property type="entry name" value="MFS_dom"/>
</dbReference>
<feature type="transmembrane region" description="Helical" evidence="6">
    <location>
        <begin position="629"/>
        <end position="648"/>
    </location>
</feature>
<proteinExistence type="predicted"/>
<evidence type="ECO:0000256" key="1">
    <source>
        <dbReference type="ARBA" id="ARBA00004651"/>
    </source>
</evidence>
<comment type="subcellular location">
    <subcellularLocation>
        <location evidence="1">Cell membrane</location>
        <topology evidence="1">Multi-pass membrane protein</topology>
    </subcellularLocation>
</comment>
<dbReference type="EMBL" id="UIDG01000079">
    <property type="protein sequence ID" value="SUS05070.1"/>
    <property type="molecule type" value="Genomic_DNA"/>
</dbReference>
<feature type="transmembrane region" description="Helical" evidence="6">
    <location>
        <begin position="340"/>
        <end position="361"/>
    </location>
</feature>
<feature type="transmembrane region" description="Helical" evidence="6">
    <location>
        <begin position="451"/>
        <end position="467"/>
    </location>
</feature>
<keyword evidence="4 6" id="KW-1133">Transmembrane helix</keyword>
<gene>
    <name evidence="8" type="ORF">DF3PB_170006</name>
</gene>
<dbReference type="AlphaFoldDB" id="A0A380T9Z9"/>
<feature type="transmembrane region" description="Helical" evidence="6">
    <location>
        <begin position="660"/>
        <end position="685"/>
    </location>
</feature>
<sequence>MAKSEASGRIINVLTMFLVAGLSLALLLYIAFGEAHRTFAQFYVEKMAAQGAVVQTAIEKQLRLGLPLEQYAGFSLVAGRVNDSDPTVVSIVAFDAKGEAVFVAGSRLDLLTDPATISRPSSSTYELRQSPKYLQVQLPLRSREARVGTLAVTMARARISADIRHEFDALPLPALLLAAAFAGFVYFALTRIKERRNAWLHGAFFLTFLTMAAGVVALLISLYAEGAQSKTRALAQSLGQRLSDLVAFNVNIKDIRGLDRTLAEYRQVNPEISAAALTVNGVVQLHTDPRRVGACWVGKDDDYNYRVDLTPPEARERIEVAVALPTRIVADQLVRCIKNFAALFVASAFLAGVFLQLAHSVNANGRENQPARKLAGTEGTYALNLVKPVFFGAIFLENLTYAFLPKHVDALIASEGLSSAFVSVPFVAYWISFALILLPAGYLAEKINPRPLIYGGLALAGLAMLMLELEPGFAMFVGARLMAGVGQGLLFIGVQTYILIVAPANKKTQGNAIIVMGYQGGMISGMAIGSLLVGSLGAEGVFMIAALVAIGLAVYVFFCVPHYDAPEGCKLAPASPKEFARSLGMVVRDRDFLATMLCIGIPAKAVLTGIIVFALPLLLNQQNFPQEDIGQIVMVYAAAVMVASVLASRHVDHTGRTTNVLVCGAIASGIGLIIIGVIGLSGLSLGGVAHVELQMPPAFTSGVKSFLVLKEASASTIALLVGVLLVGFGHGGINAPVITHVAASQLATRVGQSPVAAAYRFLERIGHVAGPMLAGQLLYLSDQSPLVIAWSGLALIILGASFATFSLSHGFFISKGARA</sequence>
<protein>
    <recommendedName>
        <fullName evidence="7">Major facilitator superfamily (MFS) profile domain-containing protein</fullName>
    </recommendedName>
</protein>
<evidence type="ECO:0000256" key="2">
    <source>
        <dbReference type="ARBA" id="ARBA00022475"/>
    </source>
</evidence>
<evidence type="ECO:0000259" key="7">
    <source>
        <dbReference type="PROSITE" id="PS50850"/>
    </source>
</evidence>
<evidence type="ECO:0000256" key="5">
    <source>
        <dbReference type="ARBA" id="ARBA00023136"/>
    </source>
</evidence>
<dbReference type="Pfam" id="PF07690">
    <property type="entry name" value="MFS_1"/>
    <property type="match status" value="1"/>
</dbReference>
<feature type="transmembrane region" description="Helical" evidence="6">
    <location>
        <begin position="170"/>
        <end position="189"/>
    </location>
</feature>
<dbReference type="InterPro" id="IPR011701">
    <property type="entry name" value="MFS"/>
</dbReference>
<name>A0A380T9Z9_9ZZZZ</name>
<evidence type="ECO:0000256" key="4">
    <source>
        <dbReference type="ARBA" id="ARBA00022989"/>
    </source>
</evidence>
<feature type="transmembrane region" description="Helical" evidence="6">
    <location>
        <begin position="473"/>
        <end position="500"/>
    </location>
</feature>
<feature type="transmembrane region" description="Helical" evidence="6">
    <location>
        <begin position="592"/>
        <end position="617"/>
    </location>
</feature>
<dbReference type="SUPFAM" id="SSF103473">
    <property type="entry name" value="MFS general substrate transporter"/>
    <property type="match status" value="1"/>
</dbReference>
<dbReference type="PANTHER" id="PTHR43124:SF3">
    <property type="entry name" value="CHLORAMPHENICOL EFFLUX PUMP RV0191"/>
    <property type="match status" value="1"/>
</dbReference>
<evidence type="ECO:0000256" key="3">
    <source>
        <dbReference type="ARBA" id="ARBA00022692"/>
    </source>
</evidence>
<evidence type="ECO:0000313" key="8">
    <source>
        <dbReference type="EMBL" id="SUS05070.1"/>
    </source>
</evidence>
<feature type="transmembrane region" description="Helical" evidence="6">
    <location>
        <begin position="424"/>
        <end position="444"/>
    </location>
</feature>
<dbReference type="GO" id="GO:0022857">
    <property type="term" value="F:transmembrane transporter activity"/>
    <property type="evidence" value="ECO:0007669"/>
    <property type="project" value="InterPro"/>
</dbReference>
<keyword evidence="2" id="KW-1003">Cell membrane</keyword>
<evidence type="ECO:0000256" key="6">
    <source>
        <dbReference type="SAM" id="Phobius"/>
    </source>
</evidence>